<organism evidence="4 5">
    <name type="scientific">Roseateles albus</name>
    <dbReference type="NCBI Taxonomy" id="2987525"/>
    <lineage>
        <taxon>Bacteria</taxon>
        <taxon>Pseudomonadati</taxon>
        <taxon>Pseudomonadota</taxon>
        <taxon>Betaproteobacteria</taxon>
        <taxon>Burkholderiales</taxon>
        <taxon>Sphaerotilaceae</taxon>
        <taxon>Roseateles</taxon>
    </lineage>
</organism>
<comment type="caution">
    <text evidence="4">The sequence shown here is derived from an EMBL/GenBank/DDBJ whole genome shotgun (WGS) entry which is preliminary data.</text>
</comment>
<feature type="transmembrane region" description="Helical" evidence="2">
    <location>
        <begin position="96"/>
        <end position="114"/>
    </location>
</feature>
<keyword evidence="2" id="KW-0472">Membrane</keyword>
<reference evidence="4 5" key="1">
    <citation type="submission" date="2022-10" db="EMBL/GenBank/DDBJ databases">
        <title>Paucibacter sp. hw1 Genome sequencing.</title>
        <authorList>
            <person name="Park S."/>
        </authorList>
    </citation>
    <scope>NUCLEOTIDE SEQUENCE [LARGE SCALE GENOMIC DNA]</scope>
    <source>
        <strain evidence="5">hw1</strain>
    </source>
</reference>
<keyword evidence="2" id="KW-1133">Transmembrane helix</keyword>
<dbReference type="InterPro" id="IPR002059">
    <property type="entry name" value="CSP_DNA-bd"/>
</dbReference>
<dbReference type="InterPro" id="IPR012340">
    <property type="entry name" value="NA-bd_OB-fold"/>
</dbReference>
<evidence type="ECO:0000313" key="5">
    <source>
        <dbReference type="Proteomes" id="UP001221189"/>
    </source>
</evidence>
<gene>
    <name evidence="4" type="ORF">PRZ03_07985</name>
</gene>
<evidence type="ECO:0000256" key="1">
    <source>
        <dbReference type="SAM" id="MobiDB-lite"/>
    </source>
</evidence>
<protein>
    <submittedName>
        <fullName evidence="4">Cold shock domain-containing protein</fullName>
    </submittedName>
</protein>
<sequence>MRFEGNLTIWHIDRGYGAVTPDQGGQELFIHVSAFPPEGPQPVVGERLSFEVVSGRNNQKQACRVQRLKSSKAMPPALTPARSHARRPPLKSERPTLAYVLLGLALAAGVLSWFEFSQADGRHFARLVNSSTTLR</sequence>
<name>A0ABT5KEU3_9BURK</name>
<dbReference type="SUPFAM" id="SSF50249">
    <property type="entry name" value="Nucleic acid-binding proteins"/>
    <property type="match status" value="1"/>
</dbReference>
<evidence type="ECO:0000256" key="2">
    <source>
        <dbReference type="SAM" id="Phobius"/>
    </source>
</evidence>
<keyword evidence="5" id="KW-1185">Reference proteome</keyword>
<dbReference type="Pfam" id="PF00313">
    <property type="entry name" value="CSD"/>
    <property type="match status" value="1"/>
</dbReference>
<dbReference type="Gene3D" id="2.40.50.140">
    <property type="entry name" value="Nucleic acid-binding proteins"/>
    <property type="match status" value="1"/>
</dbReference>
<dbReference type="PROSITE" id="PS51857">
    <property type="entry name" value="CSD_2"/>
    <property type="match status" value="1"/>
</dbReference>
<dbReference type="RefSeq" id="WP_273599800.1">
    <property type="nucleotide sequence ID" value="NZ_JAQQXT010000004.1"/>
</dbReference>
<dbReference type="EMBL" id="JAQQXT010000004">
    <property type="protein sequence ID" value="MDC8771510.1"/>
    <property type="molecule type" value="Genomic_DNA"/>
</dbReference>
<evidence type="ECO:0000259" key="3">
    <source>
        <dbReference type="PROSITE" id="PS51857"/>
    </source>
</evidence>
<keyword evidence="2" id="KW-0812">Transmembrane</keyword>
<accession>A0ABT5KEU3</accession>
<evidence type="ECO:0000313" key="4">
    <source>
        <dbReference type="EMBL" id="MDC8771510.1"/>
    </source>
</evidence>
<dbReference type="Proteomes" id="UP001221189">
    <property type="component" value="Unassembled WGS sequence"/>
</dbReference>
<proteinExistence type="predicted"/>
<feature type="region of interest" description="Disordered" evidence="1">
    <location>
        <begin position="61"/>
        <end position="90"/>
    </location>
</feature>
<feature type="domain" description="CSD" evidence="3">
    <location>
        <begin position="2"/>
        <end position="67"/>
    </location>
</feature>